<organism evidence="3">
    <name type="scientific">Anguilla anguilla</name>
    <name type="common">European freshwater eel</name>
    <name type="synonym">Muraena anguilla</name>
    <dbReference type="NCBI Taxonomy" id="7936"/>
    <lineage>
        <taxon>Eukaryota</taxon>
        <taxon>Metazoa</taxon>
        <taxon>Chordata</taxon>
        <taxon>Craniata</taxon>
        <taxon>Vertebrata</taxon>
        <taxon>Euteleostomi</taxon>
        <taxon>Actinopterygii</taxon>
        <taxon>Neopterygii</taxon>
        <taxon>Teleostei</taxon>
        <taxon>Anguilliformes</taxon>
        <taxon>Anguillidae</taxon>
        <taxon>Anguilla</taxon>
    </lineage>
</organism>
<protein>
    <recommendedName>
        <fullName evidence="2">Fibulin C-terminal Ig-like domain-containing protein</fullName>
    </recommendedName>
</protein>
<dbReference type="AlphaFoldDB" id="A0A0E9WZF7"/>
<evidence type="ECO:0000256" key="1">
    <source>
        <dbReference type="ARBA" id="ARBA00022737"/>
    </source>
</evidence>
<evidence type="ECO:0000259" key="2">
    <source>
        <dbReference type="Pfam" id="PF22914"/>
    </source>
</evidence>
<evidence type="ECO:0000313" key="3">
    <source>
        <dbReference type="EMBL" id="JAH94808.1"/>
    </source>
</evidence>
<reference evidence="3" key="1">
    <citation type="submission" date="2014-11" db="EMBL/GenBank/DDBJ databases">
        <authorList>
            <person name="Amaro Gonzalez C."/>
        </authorList>
    </citation>
    <scope>NUCLEOTIDE SEQUENCE</scope>
</reference>
<proteinExistence type="predicted"/>
<accession>A0A0E9WZF7</accession>
<sequence length="87" mass="9615">MGPSNSVPGDQVQLTIANGNEDGYFSTQKMSTGGVIAVQRPIMRPRDFLLTVEMKLLRYGTPSIYVARIRVFVTQDLSSHQNSLSQV</sequence>
<feature type="domain" description="Fibulin C-terminal Ig-like" evidence="2">
    <location>
        <begin position="1"/>
        <end position="75"/>
    </location>
</feature>
<dbReference type="InterPro" id="IPR055088">
    <property type="entry name" value="Fibulin_C"/>
</dbReference>
<keyword evidence="1" id="KW-0677">Repeat</keyword>
<name>A0A0E9WZF7_ANGAN</name>
<dbReference type="EMBL" id="GBXM01013769">
    <property type="protein sequence ID" value="JAH94808.1"/>
    <property type="molecule type" value="Transcribed_RNA"/>
</dbReference>
<reference evidence="3" key="2">
    <citation type="journal article" date="2015" name="Fish Shellfish Immunol.">
        <title>Early steps in the European eel (Anguilla anguilla)-Vibrio vulnificus interaction in the gills: Role of the RtxA13 toxin.</title>
        <authorList>
            <person name="Callol A."/>
            <person name="Pajuelo D."/>
            <person name="Ebbesson L."/>
            <person name="Teles M."/>
            <person name="MacKenzie S."/>
            <person name="Amaro C."/>
        </authorList>
    </citation>
    <scope>NUCLEOTIDE SEQUENCE</scope>
</reference>
<dbReference type="Pfam" id="PF22914">
    <property type="entry name" value="Fibulin_C"/>
    <property type="match status" value="1"/>
</dbReference>